<evidence type="ECO:0000313" key="2">
    <source>
        <dbReference type="EMBL" id="CAH3179080.1"/>
    </source>
</evidence>
<comment type="caution">
    <text evidence="2">The sequence shown here is derived from an EMBL/GenBank/DDBJ whole genome shotgun (WGS) entry which is preliminary data.</text>
</comment>
<reference evidence="2 3" key="1">
    <citation type="submission" date="2022-05" db="EMBL/GenBank/DDBJ databases">
        <authorList>
            <consortium name="Genoscope - CEA"/>
            <person name="William W."/>
        </authorList>
    </citation>
    <scope>NUCLEOTIDE SEQUENCE [LARGE SCALE GENOMIC DNA]</scope>
</reference>
<gene>
    <name evidence="2" type="ORF">PLOB_00021238</name>
</gene>
<keyword evidence="3" id="KW-1185">Reference proteome</keyword>
<evidence type="ECO:0000256" key="1">
    <source>
        <dbReference type="SAM" id="MobiDB-lite"/>
    </source>
</evidence>
<proteinExistence type="predicted"/>
<name>A0ABN8RI56_9CNID</name>
<sequence>MNCLFQHKETDSVAGVCVKSLQLTKNRAAALHNIRVLSTFAINTSRTPARLFETGVKELISGEGTTQGRCLSNLHLMPSNRPLQGTTSSLGHNCTQAERDRAAGVSSENGKHGPTNPSQVAALEYAASTNISGPLAQQIESQVHEPPDENKMHAVQREMRQMKNRYLKEKRDEVKGLISGKSVRAVDLATQSAGASSWLTV</sequence>
<feature type="compositionally biased region" description="Polar residues" evidence="1">
    <location>
        <begin position="82"/>
        <end position="96"/>
    </location>
</feature>
<organism evidence="2 3">
    <name type="scientific">Porites lobata</name>
    <dbReference type="NCBI Taxonomy" id="104759"/>
    <lineage>
        <taxon>Eukaryota</taxon>
        <taxon>Metazoa</taxon>
        <taxon>Cnidaria</taxon>
        <taxon>Anthozoa</taxon>
        <taxon>Hexacorallia</taxon>
        <taxon>Scleractinia</taxon>
        <taxon>Fungiina</taxon>
        <taxon>Poritidae</taxon>
        <taxon>Porites</taxon>
    </lineage>
</organism>
<dbReference type="EMBL" id="CALNXK010000249">
    <property type="protein sequence ID" value="CAH3179080.1"/>
    <property type="molecule type" value="Genomic_DNA"/>
</dbReference>
<evidence type="ECO:0000313" key="3">
    <source>
        <dbReference type="Proteomes" id="UP001159405"/>
    </source>
</evidence>
<dbReference type="Proteomes" id="UP001159405">
    <property type="component" value="Unassembled WGS sequence"/>
</dbReference>
<protein>
    <submittedName>
        <fullName evidence="2">Uncharacterized protein</fullName>
    </submittedName>
</protein>
<accession>A0ABN8RI56</accession>
<feature type="region of interest" description="Disordered" evidence="1">
    <location>
        <begin position="82"/>
        <end position="116"/>
    </location>
</feature>